<accession>A0ABX1C186</accession>
<evidence type="ECO:0000313" key="2">
    <source>
        <dbReference type="EMBL" id="NJQ01900.1"/>
    </source>
</evidence>
<reference evidence="2 3" key="1">
    <citation type="submission" date="2020-03" db="EMBL/GenBank/DDBJ databases">
        <title>WGS of actinomycetes isolated from Thailand.</title>
        <authorList>
            <person name="Thawai C."/>
        </authorList>
    </citation>
    <scope>NUCLEOTIDE SEQUENCE [LARGE SCALE GENOMIC DNA]</scope>
    <source>
        <strain evidence="2 3">PLAI 1-29</strain>
    </source>
</reference>
<feature type="compositionally biased region" description="Low complexity" evidence="1">
    <location>
        <begin position="66"/>
        <end position="86"/>
    </location>
</feature>
<dbReference type="PANTHER" id="PTHR40267">
    <property type="entry name" value="BLR3294 PROTEIN"/>
    <property type="match status" value="1"/>
</dbReference>
<dbReference type="InterPro" id="IPR053714">
    <property type="entry name" value="Iso_Racemase_Enz_sf"/>
</dbReference>
<keyword evidence="3" id="KW-1185">Reference proteome</keyword>
<organism evidence="2 3">
    <name type="scientific">Streptomyces zingiberis</name>
    <dbReference type="NCBI Taxonomy" id="2053010"/>
    <lineage>
        <taxon>Bacteria</taxon>
        <taxon>Bacillati</taxon>
        <taxon>Actinomycetota</taxon>
        <taxon>Actinomycetes</taxon>
        <taxon>Kitasatosporales</taxon>
        <taxon>Streptomycetaceae</taxon>
        <taxon>Streptomyces</taxon>
    </lineage>
</organism>
<dbReference type="EMBL" id="JAATEN010000010">
    <property type="protein sequence ID" value="NJQ01900.1"/>
    <property type="molecule type" value="Genomic_DNA"/>
</dbReference>
<dbReference type="Pfam" id="PF17645">
    <property type="entry name" value="Amdase"/>
    <property type="match status" value="1"/>
</dbReference>
<comment type="caution">
    <text evidence="2">The sequence shown here is derived from an EMBL/GenBank/DDBJ whole genome shotgun (WGS) entry which is preliminary data.</text>
</comment>
<dbReference type="PANTHER" id="PTHR40267:SF1">
    <property type="entry name" value="BLR3294 PROTEIN"/>
    <property type="match status" value="1"/>
</dbReference>
<evidence type="ECO:0000256" key="1">
    <source>
        <dbReference type="SAM" id="MobiDB-lite"/>
    </source>
</evidence>
<gene>
    <name evidence="2" type="ORF">HCK00_15505</name>
</gene>
<dbReference type="Proteomes" id="UP000695264">
    <property type="component" value="Unassembled WGS sequence"/>
</dbReference>
<dbReference type="Gene3D" id="3.40.50.12500">
    <property type="match status" value="1"/>
</dbReference>
<feature type="region of interest" description="Disordered" evidence="1">
    <location>
        <begin position="1"/>
        <end position="25"/>
    </location>
</feature>
<proteinExistence type="predicted"/>
<feature type="compositionally biased region" description="Low complexity" evidence="1">
    <location>
        <begin position="1"/>
        <end position="23"/>
    </location>
</feature>
<evidence type="ECO:0000313" key="3">
    <source>
        <dbReference type="Proteomes" id="UP000695264"/>
    </source>
</evidence>
<feature type="region of interest" description="Disordered" evidence="1">
    <location>
        <begin position="58"/>
        <end position="89"/>
    </location>
</feature>
<dbReference type="InterPro" id="IPR026286">
    <property type="entry name" value="MaiA/AMDase"/>
</dbReference>
<sequence length="299" mass="30288">MAERTVSGTATADGTATATAVADGGERDGAVPTVGFLYPGYSAEDDYPRLEAMLAGGAGSTGTGGETPESATGAAAAGTAPAGPAPSVRLPLVHTDIGEDAHRVDALLEMGSASRLAARVADLKALGAQAVVWACTSASFVFGREGARQQVRELAGVAGLPASSTSFAFAHAIGDLGVERVAIAATYPEDVAELFRDFLMSFGTEVVGTRGSGIITAAEVGTWGRAEVLELARAGDHPEAQAVLLPDTALHTAAYLADLEAELGKPVLTANQVTVREGLRLLDHPLPNRPALGALFTAG</sequence>
<protein>
    <submittedName>
        <fullName evidence="2">Decarboxylase</fullName>
    </submittedName>
</protein>
<name>A0ABX1C186_9ACTN</name>